<protein>
    <submittedName>
        <fullName evidence="2">Uncharacterized protein</fullName>
    </submittedName>
</protein>
<evidence type="ECO:0000313" key="2">
    <source>
        <dbReference type="EMBL" id="EJK74926.1"/>
    </source>
</evidence>
<dbReference type="Proteomes" id="UP000266841">
    <property type="component" value="Unassembled WGS sequence"/>
</dbReference>
<sequence length="279" mass="30191">MTDAPGDEGTGDTPNRGEAPTTAFDGRTRTARDACCRQRFGTRRNAWGAAESAATMPVETAALPRSSASGGRLKPRRLGLATLSWCTLSDSNSCWHDEGTSMSNAEVGIGPDLFKGCPASAFRKGDGRSRAPDGEDFGKTNAPNDEGTARSRDSKQSSGLELVTIPAPQEAGQVSRRRRGQTKRRRLASGVLKPARIWISRTKTSSTNSHAGNGCNNQQLDENGMTIRRGRRENIYKLGKRPENQEATLCPRRKVGGHALSKLKLQVFVFDHGLRAKVL</sequence>
<feature type="compositionally biased region" description="Basic residues" evidence="1">
    <location>
        <begin position="175"/>
        <end position="187"/>
    </location>
</feature>
<feature type="compositionally biased region" description="Basic and acidic residues" evidence="1">
    <location>
        <begin position="123"/>
        <end position="138"/>
    </location>
</feature>
<proteinExistence type="predicted"/>
<dbReference type="AlphaFoldDB" id="K0TL16"/>
<gene>
    <name evidence="2" type="ORF">THAOC_03370</name>
</gene>
<evidence type="ECO:0000256" key="1">
    <source>
        <dbReference type="SAM" id="MobiDB-lite"/>
    </source>
</evidence>
<keyword evidence="3" id="KW-1185">Reference proteome</keyword>
<feature type="compositionally biased region" description="Acidic residues" evidence="1">
    <location>
        <begin position="1"/>
        <end position="10"/>
    </location>
</feature>
<dbReference type="EMBL" id="AGNL01003250">
    <property type="protein sequence ID" value="EJK74926.1"/>
    <property type="molecule type" value="Genomic_DNA"/>
</dbReference>
<organism evidence="2 3">
    <name type="scientific">Thalassiosira oceanica</name>
    <name type="common">Marine diatom</name>
    <dbReference type="NCBI Taxonomy" id="159749"/>
    <lineage>
        <taxon>Eukaryota</taxon>
        <taxon>Sar</taxon>
        <taxon>Stramenopiles</taxon>
        <taxon>Ochrophyta</taxon>
        <taxon>Bacillariophyta</taxon>
        <taxon>Coscinodiscophyceae</taxon>
        <taxon>Thalassiosirophycidae</taxon>
        <taxon>Thalassiosirales</taxon>
        <taxon>Thalassiosiraceae</taxon>
        <taxon>Thalassiosira</taxon>
    </lineage>
</organism>
<accession>K0TL16</accession>
<name>K0TL16_THAOC</name>
<feature type="region of interest" description="Disordered" evidence="1">
    <location>
        <begin position="120"/>
        <end position="187"/>
    </location>
</feature>
<comment type="caution">
    <text evidence="2">The sequence shown here is derived from an EMBL/GenBank/DDBJ whole genome shotgun (WGS) entry which is preliminary data.</text>
</comment>
<feature type="region of interest" description="Disordered" evidence="1">
    <location>
        <begin position="1"/>
        <end position="30"/>
    </location>
</feature>
<evidence type="ECO:0000313" key="3">
    <source>
        <dbReference type="Proteomes" id="UP000266841"/>
    </source>
</evidence>
<reference evidence="2 3" key="1">
    <citation type="journal article" date="2012" name="Genome Biol.">
        <title>Genome and low-iron response of an oceanic diatom adapted to chronic iron limitation.</title>
        <authorList>
            <person name="Lommer M."/>
            <person name="Specht M."/>
            <person name="Roy A.S."/>
            <person name="Kraemer L."/>
            <person name="Andreson R."/>
            <person name="Gutowska M.A."/>
            <person name="Wolf J."/>
            <person name="Bergner S.V."/>
            <person name="Schilhabel M.B."/>
            <person name="Klostermeier U.C."/>
            <person name="Beiko R.G."/>
            <person name="Rosenstiel P."/>
            <person name="Hippler M."/>
            <person name="Laroche J."/>
        </authorList>
    </citation>
    <scope>NUCLEOTIDE SEQUENCE [LARGE SCALE GENOMIC DNA]</scope>
    <source>
        <strain evidence="2 3">CCMP1005</strain>
    </source>
</reference>